<dbReference type="GO" id="GO:0004497">
    <property type="term" value="F:monooxygenase activity"/>
    <property type="evidence" value="ECO:0007669"/>
    <property type="project" value="UniProtKB-KW"/>
</dbReference>
<keyword evidence="2 8" id="KW-0349">Heme</keyword>
<comment type="caution">
    <text evidence="9">The sequence shown here is derived from an EMBL/GenBank/DDBJ whole genome shotgun (WGS) entry which is preliminary data.</text>
</comment>
<dbReference type="Proteomes" id="UP000612349">
    <property type="component" value="Unassembled WGS sequence"/>
</dbReference>
<evidence type="ECO:0000256" key="7">
    <source>
        <dbReference type="ARBA" id="ARBA00043906"/>
    </source>
</evidence>
<proteinExistence type="inferred from homology"/>
<dbReference type="PROSITE" id="PS00086">
    <property type="entry name" value="CYTOCHROME_P450"/>
    <property type="match status" value="1"/>
</dbReference>
<dbReference type="PANTHER" id="PTHR46696">
    <property type="entry name" value="P450, PUTATIVE (EUROFUNG)-RELATED"/>
    <property type="match status" value="1"/>
</dbReference>
<keyword evidence="3 8" id="KW-0479">Metal-binding</keyword>
<dbReference type="InterPro" id="IPR036396">
    <property type="entry name" value="Cyt_P450_sf"/>
</dbReference>
<evidence type="ECO:0000256" key="8">
    <source>
        <dbReference type="RuleBase" id="RU000461"/>
    </source>
</evidence>
<comment type="similarity">
    <text evidence="1 8">Belongs to the cytochrome P450 family.</text>
</comment>
<dbReference type="SUPFAM" id="SSF48264">
    <property type="entry name" value="Cytochrome P450"/>
    <property type="match status" value="1"/>
</dbReference>
<evidence type="ECO:0000256" key="1">
    <source>
        <dbReference type="ARBA" id="ARBA00010617"/>
    </source>
</evidence>
<evidence type="ECO:0000256" key="6">
    <source>
        <dbReference type="ARBA" id="ARBA00023033"/>
    </source>
</evidence>
<keyword evidence="10" id="KW-1185">Reference proteome</keyword>
<reference evidence="9" key="1">
    <citation type="journal article" date="2014" name="Int. J. Syst. Evol. Microbiol.">
        <title>Complete genome sequence of Corynebacterium casei LMG S-19264T (=DSM 44701T), isolated from a smear-ripened cheese.</title>
        <authorList>
            <consortium name="US DOE Joint Genome Institute (JGI-PGF)"/>
            <person name="Walter F."/>
            <person name="Albersmeier A."/>
            <person name="Kalinowski J."/>
            <person name="Ruckert C."/>
        </authorList>
    </citation>
    <scope>NUCLEOTIDE SEQUENCE</scope>
    <source>
        <strain evidence="9">CGMCC 1.15360</strain>
    </source>
</reference>
<dbReference type="PRINTS" id="PR00359">
    <property type="entry name" value="BP450"/>
</dbReference>
<evidence type="ECO:0000313" key="9">
    <source>
        <dbReference type="EMBL" id="GGD81364.1"/>
    </source>
</evidence>
<dbReference type="InterPro" id="IPR017972">
    <property type="entry name" value="Cyt_P450_CS"/>
</dbReference>
<protein>
    <submittedName>
        <fullName evidence="9">Cytochrome P450 YjiB</fullName>
    </submittedName>
</protein>
<dbReference type="EMBL" id="BMIP01000010">
    <property type="protein sequence ID" value="GGD81364.1"/>
    <property type="molecule type" value="Genomic_DNA"/>
</dbReference>
<evidence type="ECO:0000256" key="5">
    <source>
        <dbReference type="ARBA" id="ARBA00023004"/>
    </source>
</evidence>
<reference evidence="9" key="2">
    <citation type="submission" date="2020-09" db="EMBL/GenBank/DDBJ databases">
        <authorList>
            <person name="Sun Q."/>
            <person name="Zhou Y."/>
        </authorList>
    </citation>
    <scope>NUCLEOTIDE SEQUENCE</scope>
    <source>
        <strain evidence="9">CGMCC 1.15360</strain>
    </source>
</reference>
<keyword evidence="5 8" id="KW-0408">Iron</keyword>
<dbReference type="GO" id="GO:0005506">
    <property type="term" value="F:iron ion binding"/>
    <property type="evidence" value="ECO:0007669"/>
    <property type="project" value="InterPro"/>
</dbReference>
<sequence length="409" mass="46329">MTPETATTEKVTYDPLDSKVTDHPYPHYAQLREIAPVHYVESMNGYVISRWDDVMAVLQDGKTFSSAQFWPELLGEYDPVPEVAPMISLDPPGHVRIRRLANKAFVPGKVNKMGDKIRRVANELIDDIVDRHGDEGEFDFVWEFTALFPVTVIADVLGVDLAQREDFKHWVDALLSAGNRAAYDQDRLDGIAEASKDIRAYFEKVFDQRSANPGEDLISGFIQAEVDGQKLTRSEVLNMAILLLIGGVETTTNLLGISFTHMKRIGNIQEKLRADPELIGPFVEEMLRYDGPVQMLFRHTTRAVEMHGVTIPANTLVMPLLGAANHDDRKYDNAEQFELDRKPKEMMSFGQGPHFCLGFYLSRMEARLAIETLLERFEVLEPLTGEPKWMESYFARGPKGLPVRFKIRG</sequence>
<evidence type="ECO:0000313" key="10">
    <source>
        <dbReference type="Proteomes" id="UP000612349"/>
    </source>
</evidence>
<dbReference type="Gene3D" id="1.10.630.10">
    <property type="entry name" value="Cytochrome P450"/>
    <property type="match status" value="1"/>
</dbReference>
<name>A0A916Z933_9SPHN</name>
<accession>A0A916Z933</accession>
<evidence type="ECO:0000256" key="4">
    <source>
        <dbReference type="ARBA" id="ARBA00023002"/>
    </source>
</evidence>
<dbReference type="RefSeq" id="WP_066774881.1">
    <property type="nucleotide sequence ID" value="NZ_BMIP01000010.1"/>
</dbReference>
<dbReference type="PANTHER" id="PTHR46696:SF6">
    <property type="entry name" value="P450, PUTATIVE (EUROFUNG)-RELATED"/>
    <property type="match status" value="1"/>
</dbReference>
<dbReference type="Pfam" id="PF00067">
    <property type="entry name" value="p450"/>
    <property type="match status" value="1"/>
</dbReference>
<dbReference type="FunFam" id="1.10.630.10:FF:000018">
    <property type="entry name" value="Cytochrome P450 monooxygenase"/>
    <property type="match status" value="1"/>
</dbReference>
<dbReference type="InterPro" id="IPR001128">
    <property type="entry name" value="Cyt_P450"/>
</dbReference>
<organism evidence="9 10">
    <name type="scientific">Croceicoccus mobilis</name>
    <dbReference type="NCBI Taxonomy" id="1703339"/>
    <lineage>
        <taxon>Bacteria</taxon>
        <taxon>Pseudomonadati</taxon>
        <taxon>Pseudomonadota</taxon>
        <taxon>Alphaproteobacteria</taxon>
        <taxon>Sphingomonadales</taxon>
        <taxon>Erythrobacteraceae</taxon>
        <taxon>Croceicoccus</taxon>
    </lineage>
</organism>
<dbReference type="AlphaFoldDB" id="A0A916Z933"/>
<keyword evidence="4 8" id="KW-0560">Oxidoreductase</keyword>
<dbReference type="GO" id="GO:0016705">
    <property type="term" value="F:oxidoreductase activity, acting on paired donors, with incorporation or reduction of molecular oxygen"/>
    <property type="evidence" value="ECO:0007669"/>
    <property type="project" value="InterPro"/>
</dbReference>
<evidence type="ECO:0000256" key="3">
    <source>
        <dbReference type="ARBA" id="ARBA00022723"/>
    </source>
</evidence>
<comment type="function">
    <text evidence="7">Cytochromes P450 are a group of heme-thiolate monooxygenases. They oxidize a variety of structurally unrelated compounds, including steroids, fatty acids, and xenobiotics.</text>
</comment>
<dbReference type="OrthoDB" id="5522954at2"/>
<keyword evidence="6 8" id="KW-0503">Monooxygenase</keyword>
<dbReference type="InterPro" id="IPR002397">
    <property type="entry name" value="Cyt_P450_B"/>
</dbReference>
<gene>
    <name evidence="9" type="primary">yjiB</name>
    <name evidence="9" type="ORF">GCM10010990_34140</name>
</gene>
<evidence type="ECO:0000256" key="2">
    <source>
        <dbReference type="ARBA" id="ARBA00022617"/>
    </source>
</evidence>
<dbReference type="GO" id="GO:0020037">
    <property type="term" value="F:heme binding"/>
    <property type="evidence" value="ECO:0007669"/>
    <property type="project" value="InterPro"/>
</dbReference>